<dbReference type="InterPro" id="IPR023346">
    <property type="entry name" value="Lysozyme-like_dom_sf"/>
</dbReference>
<dbReference type="Gene3D" id="1.10.530.10">
    <property type="match status" value="1"/>
</dbReference>
<gene>
    <name evidence="1" type="ORF">SAMN05216438_1272</name>
</gene>
<sequence>MISQLPHHQTGVWGTITNAFDWVKGKFSDTWSVVSKGATGIIDDIIDGLGLTKFTKSLTNDAFRKMSDGSFSKIKSTAIDYVKKLIDKFTNENSNNSSTGGDHVGSWESQIKKAASFLGMTLAPWQIQNLLKQIQTESGGNEKIVQSSSVVDINTLSGNPAKGLLQFIPQTFAQWALPGHTNIFSGFDQILAAIRRLNAMGTWNYIGQGHGWERGGFISRHGYYELGEGGNEEAIIPLNKGMRSLDMLYKTMNKLGVHREVKVEVPQENSTDKLLPVLLEILTAVKASRNISMNIGGQMIDILDTQLGVNHFQHNRLDIGGGTVG</sequence>
<name>A0A1I4J288_9LACT</name>
<accession>A0A1I4J288</accession>
<dbReference type="CDD" id="cd13402">
    <property type="entry name" value="LT_TF-like"/>
    <property type="match status" value="1"/>
</dbReference>
<dbReference type="SUPFAM" id="SSF53955">
    <property type="entry name" value="Lysozyme-like"/>
    <property type="match status" value="1"/>
</dbReference>
<organism evidence="1 2">
    <name type="scientific">Lactococcus garvieae</name>
    <dbReference type="NCBI Taxonomy" id="1363"/>
    <lineage>
        <taxon>Bacteria</taxon>
        <taxon>Bacillati</taxon>
        <taxon>Bacillota</taxon>
        <taxon>Bacilli</taxon>
        <taxon>Lactobacillales</taxon>
        <taxon>Streptococcaceae</taxon>
        <taxon>Lactococcus</taxon>
    </lineage>
</organism>
<dbReference type="Proteomes" id="UP000181969">
    <property type="component" value="Unassembled WGS sequence"/>
</dbReference>
<reference evidence="1 2" key="1">
    <citation type="submission" date="2016-10" db="EMBL/GenBank/DDBJ databases">
        <authorList>
            <person name="de Groot N.N."/>
        </authorList>
    </citation>
    <scope>NUCLEOTIDE SEQUENCE [LARGE SCALE GENOMIC DNA]</scope>
    <source>
        <strain evidence="1 2">M79</strain>
    </source>
</reference>
<dbReference type="RefSeq" id="WP_074752042.1">
    <property type="nucleotide sequence ID" value="NZ_FOTJ01000027.1"/>
</dbReference>
<evidence type="ECO:0000313" key="1">
    <source>
        <dbReference type="EMBL" id="SFL60684.1"/>
    </source>
</evidence>
<protein>
    <submittedName>
        <fullName evidence="1">SLT domain-containing protein</fullName>
    </submittedName>
</protein>
<proteinExistence type="predicted"/>
<dbReference type="EMBL" id="FOTJ01000027">
    <property type="protein sequence ID" value="SFL60684.1"/>
    <property type="molecule type" value="Genomic_DNA"/>
</dbReference>
<dbReference type="AlphaFoldDB" id="A0A1I4J288"/>
<dbReference type="OrthoDB" id="2144002at2"/>
<evidence type="ECO:0000313" key="2">
    <source>
        <dbReference type="Proteomes" id="UP000181969"/>
    </source>
</evidence>